<name>A0A9P6U4U4_9FUNG</name>
<keyword evidence="1" id="KW-0472">Membrane</keyword>
<evidence type="ECO:0000256" key="1">
    <source>
        <dbReference type="SAM" id="Phobius"/>
    </source>
</evidence>
<gene>
    <name evidence="2" type="ORF">DFQ27_004201</name>
</gene>
<evidence type="ECO:0000313" key="2">
    <source>
        <dbReference type="EMBL" id="KAG0259187.1"/>
    </source>
</evidence>
<feature type="transmembrane region" description="Helical" evidence="1">
    <location>
        <begin position="30"/>
        <end position="49"/>
    </location>
</feature>
<sequence>MFQINLMGGATLSSVKQKLGWIPWNHWKKALLTLAVVTIILSSVMIIQVEYYTWRNRLDLEVDGLNMLTPGSSSARPPTTTKYGMYMYLGCTASPFASVLWHVTQAVKVCDASSSDRLCDVKTQRDYPYDELAYKAREWLLSDRFSQMLDENEVIIKLDDDTIVSKDAIDGLVEEFVRADCKFAGVMRLSNGLFWSNGPLFLIKADYLKQQLRENGKELQYHRKAEDVQMSAMLNLRDHKSVCNIDVNAFKHRYYEDSRMIIRYKPYVKC</sequence>
<evidence type="ECO:0000313" key="3">
    <source>
        <dbReference type="Proteomes" id="UP000807716"/>
    </source>
</evidence>
<proteinExistence type="predicted"/>
<keyword evidence="3" id="KW-1185">Reference proteome</keyword>
<dbReference type="EMBL" id="JAAAJB010000293">
    <property type="protein sequence ID" value="KAG0259187.1"/>
    <property type="molecule type" value="Genomic_DNA"/>
</dbReference>
<organism evidence="2 3">
    <name type="scientific">Actinomortierella ambigua</name>
    <dbReference type="NCBI Taxonomy" id="1343610"/>
    <lineage>
        <taxon>Eukaryota</taxon>
        <taxon>Fungi</taxon>
        <taxon>Fungi incertae sedis</taxon>
        <taxon>Mucoromycota</taxon>
        <taxon>Mortierellomycotina</taxon>
        <taxon>Mortierellomycetes</taxon>
        <taxon>Mortierellales</taxon>
        <taxon>Mortierellaceae</taxon>
        <taxon>Actinomortierella</taxon>
    </lineage>
</organism>
<dbReference type="AlphaFoldDB" id="A0A9P6U4U4"/>
<protein>
    <submittedName>
        <fullName evidence="2">Uncharacterized protein</fullName>
    </submittedName>
</protein>
<dbReference type="Proteomes" id="UP000807716">
    <property type="component" value="Unassembled WGS sequence"/>
</dbReference>
<accession>A0A9P6U4U4</accession>
<dbReference type="InterPro" id="IPR029044">
    <property type="entry name" value="Nucleotide-diphossugar_trans"/>
</dbReference>
<reference evidence="2" key="1">
    <citation type="journal article" date="2020" name="Fungal Divers.">
        <title>Resolving the Mortierellaceae phylogeny through synthesis of multi-gene phylogenetics and phylogenomics.</title>
        <authorList>
            <person name="Vandepol N."/>
            <person name="Liber J."/>
            <person name="Desiro A."/>
            <person name="Na H."/>
            <person name="Kennedy M."/>
            <person name="Barry K."/>
            <person name="Grigoriev I.V."/>
            <person name="Miller A.N."/>
            <person name="O'Donnell K."/>
            <person name="Stajich J.E."/>
            <person name="Bonito G."/>
        </authorList>
    </citation>
    <scope>NUCLEOTIDE SEQUENCE</scope>
    <source>
        <strain evidence="2">BC1065</strain>
    </source>
</reference>
<keyword evidence="1" id="KW-0812">Transmembrane</keyword>
<keyword evidence="1" id="KW-1133">Transmembrane helix</keyword>
<dbReference type="OrthoDB" id="2398757at2759"/>
<dbReference type="SUPFAM" id="SSF53448">
    <property type="entry name" value="Nucleotide-diphospho-sugar transferases"/>
    <property type="match status" value="1"/>
</dbReference>
<comment type="caution">
    <text evidence="2">The sequence shown here is derived from an EMBL/GenBank/DDBJ whole genome shotgun (WGS) entry which is preliminary data.</text>
</comment>